<dbReference type="Proteomes" id="UP001620626">
    <property type="component" value="Unassembled WGS sequence"/>
</dbReference>
<feature type="compositionally biased region" description="Basic and acidic residues" evidence="1">
    <location>
        <begin position="254"/>
        <end position="268"/>
    </location>
</feature>
<feature type="compositionally biased region" description="Low complexity" evidence="1">
    <location>
        <begin position="182"/>
        <end position="194"/>
    </location>
</feature>
<dbReference type="AlphaFoldDB" id="A0ABD2IQ66"/>
<evidence type="ECO:0000313" key="3">
    <source>
        <dbReference type="Proteomes" id="UP001620626"/>
    </source>
</evidence>
<evidence type="ECO:0000313" key="2">
    <source>
        <dbReference type="EMBL" id="KAL3081361.1"/>
    </source>
</evidence>
<feature type="region of interest" description="Disordered" evidence="1">
    <location>
        <begin position="182"/>
        <end position="294"/>
    </location>
</feature>
<gene>
    <name evidence="2" type="ORF">niasHT_039838</name>
</gene>
<feature type="compositionally biased region" description="Basic and acidic residues" evidence="1">
    <location>
        <begin position="208"/>
        <end position="219"/>
    </location>
</feature>
<protein>
    <submittedName>
        <fullName evidence="2">Uncharacterized protein</fullName>
    </submittedName>
</protein>
<organism evidence="2 3">
    <name type="scientific">Heterodera trifolii</name>
    <dbReference type="NCBI Taxonomy" id="157864"/>
    <lineage>
        <taxon>Eukaryota</taxon>
        <taxon>Metazoa</taxon>
        <taxon>Ecdysozoa</taxon>
        <taxon>Nematoda</taxon>
        <taxon>Chromadorea</taxon>
        <taxon>Rhabditida</taxon>
        <taxon>Tylenchina</taxon>
        <taxon>Tylenchomorpha</taxon>
        <taxon>Tylenchoidea</taxon>
        <taxon>Heteroderidae</taxon>
        <taxon>Heteroderinae</taxon>
        <taxon>Heterodera</taxon>
    </lineage>
</organism>
<proteinExistence type="predicted"/>
<sequence length="294" mass="33938">MKQIWTIYSENFWFNEKTIRAKIEHLVTRNKGKNLEMVKETLLAHRKEMDEIEQNEKDIAMLWENGPENTALFRALLICIGESFTECAGKGGQKSAEYLEEFSATEQLKAINCVAKILKRKARKDEIVAKLHLEKMEEIIGGEFKEKLKKNTKELAKLLDGNGINKMKELLTESEYFSTNESLALSSSDNSSPAESEETYEDANSEENFGKENIEKSDGNSEENNWQNAIAKNKMPKEEKNKSKSYYGRKEKKKAINEKKQTAEEKEGNNQQQKKTPSKYYNKLAKNKEQKKKN</sequence>
<reference evidence="2 3" key="1">
    <citation type="submission" date="2024-10" db="EMBL/GenBank/DDBJ databases">
        <authorList>
            <person name="Kim D."/>
        </authorList>
    </citation>
    <scope>NUCLEOTIDE SEQUENCE [LARGE SCALE GENOMIC DNA]</scope>
    <source>
        <strain evidence="2">BH-2024</strain>
    </source>
</reference>
<comment type="caution">
    <text evidence="2">The sequence shown here is derived from an EMBL/GenBank/DDBJ whole genome shotgun (WGS) entry which is preliminary data.</text>
</comment>
<feature type="compositionally biased region" description="Acidic residues" evidence="1">
    <location>
        <begin position="195"/>
        <end position="205"/>
    </location>
</feature>
<accession>A0ABD2IQ66</accession>
<dbReference type="EMBL" id="JBICBT010001137">
    <property type="protein sequence ID" value="KAL3081361.1"/>
    <property type="molecule type" value="Genomic_DNA"/>
</dbReference>
<name>A0ABD2IQ66_9BILA</name>
<evidence type="ECO:0000256" key="1">
    <source>
        <dbReference type="SAM" id="MobiDB-lite"/>
    </source>
</evidence>
<keyword evidence="3" id="KW-1185">Reference proteome</keyword>